<dbReference type="Gene3D" id="2.170.210.10">
    <property type="entry name" value="DNA double-strand break repair and VJ recombination XRCC4, N-terminal"/>
    <property type="match status" value="1"/>
</dbReference>
<reference evidence="12" key="3">
    <citation type="submission" date="2025-08" db="UniProtKB">
        <authorList>
            <consortium name="RefSeq"/>
        </authorList>
    </citation>
    <scope>IDENTIFICATION</scope>
    <source>
        <strain evidence="12">CBS 342.82</strain>
    </source>
</reference>
<dbReference type="InterPro" id="IPR052287">
    <property type="entry name" value="NHEJ_factor"/>
</dbReference>
<dbReference type="RefSeq" id="XP_033455225.1">
    <property type="nucleotide sequence ID" value="XM_033606025.1"/>
</dbReference>
<reference evidence="12" key="1">
    <citation type="submission" date="2020-01" db="EMBL/GenBank/DDBJ databases">
        <authorList>
            <consortium name="DOE Joint Genome Institute"/>
            <person name="Haridas S."/>
            <person name="Albert R."/>
            <person name="Binder M."/>
            <person name="Bloem J."/>
            <person name="Labutti K."/>
            <person name="Salamov A."/>
            <person name="Andreopoulos B."/>
            <person name="Baker S.E."/>
            <person name="Barry K."/>
            <person name="Bills G."/>
            <person name="Bluhm B.H."/>
            <person name="Cannon C."/>
            <person name="Castanera R."/>
            <person name="Culley D.E."/>
            <person name="Daum C."/>
            <person name="Ezra D."/>
            <person name="Gonzalez J.B."/>
            <person name="Henrissat B."/>
            <person name="Kuo A."/>
            <person name="Liang C."/>
            <person name="Lipzen A."/>
            <person name="Lutzoni F."/>
            <person name="Magnuson J."/>
            <person name="Mondo S."/>
            <person name="Nolan M."/>
            <person name="Ohm R."/>
            <person name="Pangilinan J."/>
            <person name="Park H.-J."/>
            <person name="Ramirez L."/>
            <person name="Alfaro M."/>
            <person name="Sun H."/>
            <person name="Tritt A."/>
            <person name="Yoshinaga Y."/>
            <person name="Zwiers L.-H."/>
            <person name="Turgeon B.G."/>
            <person name="Goodwin S.B."/>
            <person name="Spatafora J.W."/>
            <person name="Crous P.W."/>
            <person name="Grigoriev I.V."/>
        </authorList>
    </citation>
    <scope>NUCLEOTIDE SEQUENCE</scope>
    <source>
        <strain evidence="12">CBS 342.82</strain>
    </source>
</reference>
<evidence type="ECO:0000256" key="2">
    <source>
        <dbReference type="ARBA" id="ARBA00022763"/>
    </source>
</evidence>
<dbReference type="OrthoDB" id="2155935at2759"/>
<evidence type="ECO:0000256" key="8">
    <source>
        <dbReference type="SAM" id="MobiDB-lite"/>
    </source>
</evidence>
<dbReference type="Proteomes" id="UP000504637">
    <property type="component" value="Unplaced"/>
</dbReference>
<keyword evidence="3" id="KW-0238">DNA-binding</keyword>
<dbReference type="InterPro" id="IPR038051">
    <property type="entry name" value="XRCC4-like_N_sf"/>
</dbReference>
<evidence type="ECO:0000259" key="9">
    <source>
        <dbReference type="Pfam" id="PF09302"/>
    </source>
</evidence>
<proteinExistence type="inferred from homology"/>
<evidence type="ECO:0000259" key="10">
    <source>
        <dbReference type="Pfam" id="PF21928"/>
    </source>
</evidence>
<organism evidence="12">
    <name type="scientific">Dissoconium aciculare CBS 342.82</name>
    <dbReference type="NCBI Taxonomy" id="1314786"/>
    <lineage>
        <taxon>Eukaryota</taxon>
        <taxon>Fungi</taxon>
        <taxon>Dikarya</taxon>
        <taxon>Ascomycota</taxon>
        <taxon>Pezizomycotina</taxon>
        <taxon>Dothideomycetes</taxon>
        <taxon>Dothideomycetidae</taxon>
        <taxon>Mycosphaerellales</taxon>
        <taxon>Dissoconiaceae</taxon>
        <taxon>Dissoconium</taxon>
    </lineage>
</organism>
<feature type="compositionally biased region" description="Polar residues" evidence="8">
    <location>
        <begin position="282"/>
        <end position="300"/>
    </location>
</feature>
<evidence type="ECO:0000256" key="4">
    <source>
        <dbReference type="ARBA" id="ARBA00023204"/>
    </source>
</evidence>
<feature type="region of interest" description="Disordered" evidence="8">
    <location>
        <begin position="282"/>
        <end position="535"/>
    </location>
</feature>
<evidence type="ECO:0000313" key="11">
    <source>
        <dbReference type="Proteomes" id="UP000504637"/>
    </source>
</evidence>
<dbReference type="GO" id="GO:0032807">
    <property type="term" value="C:DNA ligase IV complex"/>
    <property type="evidence" value="ECO:0007669"/>
    <property type="project" value="TreeGrafter"/>
</dbReference>
<dbReference type="InterPro" id="IPR053829">
    <property type="entry name" value="XLF-like_CC"/>
</dbReference>
<keyword evidence="11" id="KW-1185">Reference proteome</keyword>
<accession>A0A6J3LSC2</accession>
<dbReference type="GO" id="GO:0006303">
    <property type="term" value="P:double-strand break repair via nonhomologous end joining"/>
    <property type="evidence" value="ECO:0007669"/>
    <property type="project" value="TreeGrafter"/>
</dbReference>
<gene>
    <name evidence="12" type="ORF">K489DRAFT_385149</name>
</gene>
<evidence type="ECO:0000256" key="6">
    <source>
        <dbReference type="ARBA" id="ARBA00025747"/>
    </source>
</evidence>
<comment type="subcellular location">
    <subcellularLocation>
        <location evidence="1">Nucleus</location>
    </subcellularLocation>
</comment>
<protein>
    <recommendedName>
        <fullName evidence="7">Non-homologous end-joining factor 1</fullName>
    </recommendedName>
</protein>
<reference evidence="12" key="2">
    <citation type="submission" date="2020-04" db="EMBL/GenBank/DDBJ databases">
        <authorList>
            <consortium name="NCBI Genome Project"/>
        </authorList>
    </citation>
    <scope>NUCLEOTIDE SEQUENCE</scope>
    <source>
        <strain evidence="12">CBS 342.82</strain>
    </source>
</reference>
<feature type="domain" description="XLF-like N-terminal" evidence="9">
    <location>
        <begin position="22"/>
        <end position="133"/>
    </location>
</feature>
<dbReference type="Pfam" id="PF21928">
    <property type="entry name" value="XLF_CC"/>
    <property type="match status" value="1"/>
</dbReference>
<dbReference type="Pfam" id="PF09302">
    <property type="entry name" value="XLF"/>
    <property type="match status" value="1"/>
</dbReference>
<feature type="compositionally biased region" description="Polar residues" evidence="8">
    <location>
        <begin position="336"/>
        <end position="350"/>
    </location>
</feature>
<feature type="domain" description="XLF-like coiled-coil region" evidence="10">
    <location>
        <begin position="136"/>
        <end position="187"/>
    </location>
</feature>
<dbReference type="AlphaFoldDB" id="A0A6J3LSC2"/>
<dbReference type="PANTHER" id="PTHR32235:SF1">
    <property type="entry name" value="NON-HOMOLOGOUS END-JOINING FACTOR 1"/>
    <property type="match status" value="1"/>
</dbReference>
<keyword evidence="5" id="KW-0539">Nucleus</keyword>
<dbReference type="GO" id="GO:0045027">
    <property type="term" value="F:DNA end binding"/>
    <property type="evidence" value="ECO:0007669"/>
    <property type="project" value="TreeGrafter"/>
</dbReference>
<evidence type="ECO:0000256" key="1">
    <source>
        <dbReference type="ARBA" id="ARBA00004123"/>
    </source>
</evidence>
<dbReference type="InterPro" id="IPR015381">
    <property type="entry name" value="XLF-like_N"/>
</dbReference>
<dbReference type="CDD" id="cd22285">
    <property type="entry name" value="HD_XLF_N"/>
    <property type="match status" value="1"/>
</dbReference>
<feature type="compositionally biased region" description="Low complexity" evidence="8">
    <location>
        <begin position="417"/>
        <end position="426"/>
    </location>
</feature>
<keyword evidence="4" id="KW-0234">DNA repair</keyword>
<feature type="compositionally biased region" description="Polar residues" evidence="8">
    <location>
        <begin position="311"/>
        <end position="321"/>
    </location>
</feature>
<dbReference type="GeneID" id="54363825"/>
<feature type="compositionally biased region" description="Basic and acidic residues" evidence="8">
    <location>
        <begin position="493"/>
        <end position="521"/>
    </location>
</feature>
<name>A0A6J3LSC2_9PEZI</name>
<evidence type="ECO:0000313" key="12">
    <source>
        <dbReference type="RefSeq" id="XP_033455225.1"/>
    </source>
</evidence>
<sequence length="535" mass="58740">MSSPRRAEWSFFSLKQAREEATSQLPRLLVKTTFENGYEILLSDGCRVWREALSNDKIESRAREIRCAIEPSDPENREALFDLIRKSLSDSQDQKKDAKLGFSADEDGEEFGLRMSAPLVPPLPDLTWVVYLKLLPPSAISTYLLDPLLLYASEVRAQVDLLMTELAAKDHVLERICDRLEASGDSLTAVFPAKAGLRLNRNKSQRLQLGPHVPGLGTFDIASWSERWPKALQESAVDSSARKAEVLQNLPDMNTSQSTQDTSKWWQHIGNSNLGQEGLATAVSQTREQTVKSISASSAPVSHERPHLQRGNLQQPNALDESTNDEGLPGIVRNNPVPSRNPESSEQSSRPPVKKLGAVGGRSRTLALTVPNQTDGRSDIASPNVESDPVVKPKRLGAIGGRKKAVEEVPGPSNEVPATQPTSQLTSPPPKKARLGTIGGRAKHSAPLDVQQSTPKPTHNVDPPPSTASSVKLENHDEETMRGRQISEVPSSRARDETSRERADRKRQELKREIGEGEGARQKAAGAVKKKIRKF</sequence>
<evidence type="ECO:0000256" key="5">
    <source>
        <dbReference type="ARBA" id="ARBA00023242"/>
    </source>
</evidence>
<feature type="compositionally biased region" description="Basic and acidic residues" evidence="8">
    <location>
        <begin position="473"/>
        <end position="482"/>
    </location>
</feature>
<evidence type="ECO:0000256" key="7">
    <source>
        <dbReference type="ARBA" id="ARBA00044529"/>
    </source>
</evidence>
<evidence type="ECO:0000256" key="3">
    <source>
        <dbReference type="ARBA" id="ARBA00023125"/>
    </source>
</evidence>
<comment type="similarity">
    <text evidence="6">Belongs to the XRCC4-XLF family. XLF subfamily.</text>
</comment>
<keyword evidence="2" id="KW-0227">DNA damage</keyword>
<dbReference type="PANTHER" id="PTHR32235">
    <property type="entry name" value="NON-HOMOLOGOUS END-JOINING FACTOR 1"/>
    <property type="match status" value="1"/>
</dbReference>